<gene>
    <name evidence="11" type="ORF">C2E21_2405</name>
</gene>
<dbReference type="OrthoDB" id="10023328at2759"/>
<keyword evidence="5" id="KW-0049">Antioxidant</keyword>
<sequence length="138" mass="15008">MAAAVPHGGSAEAAAAAAAPPSQTADGIDVAAVAAKHGWDLQQRNDYSNDRQVQWIPVAAIRRPLQGTRSNDPEKVAALMKSIEEIGLQEPIDVLEVDGKIYGFSGCHRFEAHQRLGRDQILCRVRKATPQVLKFHMM</sequence>
<keyword evidence="6" id="KW-0560">Oxidoreductase</keyword>
<protein>
    <recommendedName>
        <fullName evidence="2">sulfiredoxin</fullName>
        <ecNumber evidence="2">1.8.98.2</ecNumber>
    </recommendedName>
</protein>
<dbReference type="InterPro" id="IPR036086">
    <property type="entry name" value="ParB/Sulfiredoxin_sf"/>
</dbReference>
<keyword evidence="3" id="KW-0547">Nucleotide-binding</keyword>
<keyword evidence="12" id="KW-1185">Reference proteome</keyword>
<evidence type="ECO:0000259" key="10">
    <source>
        <dbReference type="SMART" id="SM00470"/>
    </source>
</evidence>
<reference evidence="11 12" key="1">
    <citation type="journal article" date="2018" name="Plant J.">
        <title>Genome sequences of Chlorella sorokiniana UTEX 1602 and Micractinium conductrix SAG 241.80: implications to maltose excretion by a green alga.</title>
        <authorList>
            <person name="Arriola M.B."/>
            <person name="Velmurugan N."/>
            <person name="Zhang Y."/>
            <person name="Plunkett M.H."/>
            <person name="Hondzo H."/>
            <person name="Barney B.M."/>
        </authorList>
    </citation>
    <scope>NUCLEOTIDE SEQUENCE [LARGE SCALE GENOMIC DNA]</scope>
    <source>
        <strain evidence="12">UTEX 1602</strain>
    </source>
</reference>
<evidence type="ECO:0000256" key="4">
    <source>
        <dbReference type="ARBA" id="ARBA00022840"/>
    </source>
</evidence>
<dbReference type="STRING" id="3076.A0A2P6TYJ0"/>
<dbReference type="Pfam" id="PF02195">
    <property type="entry name" value="ParB_N"/>
    <property type="match status" value="1"/>
</dbReference>
<dbReference type="PANTHER" id="PTHR21348:SF2">
    <property type="entry name" value="SULFIREDOXIN-1"/>
    <property type="match status" value="1"/>
</dbReference>
<dbReference type="GO" id="GO:0005737">
    <property type="term" value="C:cytoplasm"/>
    <property type="evidence" value="ECO:0007669"/>
    <property type="project" value="TreeGrafter"/>
</dbReference>
<dbReference type="SMART" id="SM00470">
    <property type="entry name" value="ParB"/>
    <property type="match status" value="1"/>
</dbReference>
<feature type="region of interest" description="Disordered" evidence="9">
    <location>
        <begin position="1"/>
        <end position="22"/>
    </location>
</feature>
<feature type="domain" description="ParB-like N-terminal" evidence="10">
    <location>
        <begin position="54"/>
        <end position="136"/>
    </location>
</feature>
<dbReference type="AlphaFoldDB" id="A0A2P6TYJ0"/>
<dbReference type="GO" id="GO:0034599">
    <property type="term" value="P:cellular response to oxidative stress"/>
    <property type="evidence" value="ECO:0007669"/>
    <property type="project" value="TreeGrafter"/>
</dbReference>
<proteinExistence type="inferred from homology"/>
<dbReference type="Gene3D" id="3.90.1530.10">
    <property type="entry name" value="Conserved hypothetical protein from pyrococcus furiosus pfu- 392566-001, ParB domain"/>
    <property type="match status" value="1"/>
</dbReference>
<dbReference type="SUPFAM" id="SSF110849">
    <property type="entry name" value="ParB/Sulfiredoxin"/>
    <property type="match status" value="1"/>
</dbReference>
<dbReference type="Proteomes" id="UP000239899">
    <property type="component" value="Unassembled WGS sequence"/>
</dbReference>
<dbReference type="GO" id="GO:0032542">
    <property type="term" value="F:sulfiredoxin activity"/>
    <property type="evidence" value="ECO:0007669"/>
    <property type="project" value="UniProtKB-EC"/>
</dbReference>
<dbReference type="CDD" id="cd16395">
    <property type="entry name" value="Srx"/>
    <property type="match status" value="1"/>
</dbReference>
<feature type="compositionally biased region" description="Low complexity" evidence="9">
    <location>
        <begin position="1"/>
        <end position="21"/>
    </location>
</feature>
<evidence type="ECO:0000256" key="2">
    <source>
        <dbReference type="ARBA" id="ARBA00013055"/>
    </source>
</evidence>
<keyword evidence="7" id="KW-1015">Disulfide bond</keyword>
<evidence type="ECO:0000256" key="9">
    <source>
        <dbReference type="SAM" id="MobiDB-lite"/>
    </source>
</evidence>
<evidence type="ECO:0000256" key="6">
    <source>
        <dbReference type="ARBA" id="ARBA00023002"/>
    </source>
</evidence>
<evidence type="ECO:0000256" key="1">
    <source>
        <dbReference type="ARBA" id="ARBA00009609"/>
    </source>
</evidence>
<comment type="similarity">
    <text evidence="1">Belongs to the sulfiredoxin family.</text>
</comment>
<comment type="caution">
    <text evidence="11">The sequence shown here is derived from an EMBL/GenBank/DDBJ whole genome shotgun (WGS) entry which is preliminary data.</text>
</comment>
<evidence type="ECO:0000256" key="7">
    <source>
        <dbReference type="ARBA" id="ARBA00023157"/>
    </source>
</evidence>
<organism evidence="11 12">
    <name type="scientific">Chlorella sorokiniana</name>
    <name type="common">Freshwater green alga</name>
    <dbReference type="NCBI Taxonomy" id="3076"/>
    <lineage>
        <taxon>Eukaryota</taxon>
        <taxon>Viridiplantae</taxon>
        <taxon>Chlorophyta</taxon>
        <taxon>core chlorophytes</taxon>
        <taxon>Trebouxiophyceae</taxon>
        <taxon>Chlorellales</taxon>
        <taxon>Chlorellaceae</taxon>
        <taxon>Chlorella clade</taxon>
        <taxon>Chlorella</taxon>
    </lineage>
</organism>
<evidence type="ECO:0000313" key="12">
    <source>
        <dbReference type="Proteomes" id="UP000239899"/>
    </source>
</evidence>
<evidence type="ECO:0000256" key="3">
    <source>
        <dbReference type="ARBA" id="ARBA00022741"/>
    </source>
</evidence>
<comment type="catalytic activity">
    <reaction evidence="8">
        <text>S-hydroxy-S-oxy-L-cysteinyl-[peroxiredoxin] + [protein]-dithiol + ATP = S-hydroxy-L-cysteinyl-[peroxiredoxin] + [protein]-disulfide + ADP + phosphate</text>
        <dbReference type="Rhea" id="RHEA:17545"/>
        <dbReference type="Rhea" id="RHEA-COMP:10593"/>
        <dbReference type="Rhea" id="RHEA-COMP:10594"/>
        <dbReference type="Rhea" id="RHEA-COMP:13681"/>
        <dbReference type="Rhea" id="RHEA-COMP:17976"/>
        <dbReference type="ChEBI" id="CHEBI:29950"/>
        <dbReference type="ChEBI" id="CHEBI:30616"/>
        <dbReference type="ChEBI" id="CHEBI:43474"/>
        <dbReference type="ChEBI" id="CHEBI:50058"/>
        <dbReference type="ChEBI" id="CHEBI:61973"/>
        <dbReference type="ChEBI" id="CHEBI:61974"/>
        <dbReference type="ChEBI" id="CHEBI:456216"/>
        <dbReference type="EC" id="1.8.98.2"/>
    </reaction>
</comment>
<evidence type="ECO:0000256" key="5">
    <source>
        <dbReference type="ARBA" id="ARBA00022862"/>
    </source>
</evidence>
<evidence type="ECO:0000256" key="8">
    <source>
        <dbReference type="ARBA" id="ARBA00047514"/>
    </source>
</evidence>
<evidence type="ECO:0000313" key="11">
    <source>
        <dbReference type="EMBL" id="PRW59123.1"/>
    </source>
</evidence>
<dbReference type="GO" id="GO:0005524">
    <property type="term" value="F:ATP binding"/>
    <property type="evidence" value="ECO:0007669"/>
    <property type="project" value="UniProtKB-KW"/>
</dbReference>
<keyword evidence="4" id="KW-0067">ATP-binding</keyword>
<accession>A0A2P6TYJ0</accession>
<dbReference type="EC" id="1.8.98.2" evidence="2"/>
<dbReference type="EMBL" id="LHPG02000004">
    <property type="protein sequence ID" value="PRW59123.1"/>
    <property type="molecule type" value="Genomic_DNA"/>
</dbReference>
<dbReference type="InterPro" id="IPR016692">
    <property type="entry name" value="Sulfiredoxin"/>
</dbReference>
<dbReference type="PANTHER" id="PTHR21348">
    <property type="match status" value="1"/>
</dbReference>
<name>A0A2P6TYJ0_CHLSO</name>
<dbReference type="InterPro" id="IPR003115">
    <property type="entry name" value="ParB_N"/>
</dbReference>